<dbReference type="EMBL" id="JANSHE010003961">
    <property type="protein sequence ID" value="KAJ2982564.1"/>
    <property type="molecule type" value="Genomic_DNA"/>
</dbReference>
<evidence type="ECO:0000313" key="1">
    <source>
        <dbReference type="EMBL" id="KAJ2982564.1"/>
    </source>
</evidence>
<dbReference type="Proteomes" id="UP001144978">
    <property type="component" value="Unassembled WGS sequence"/>
</dbReference>
<organism evidence="1 2">
    <name type="scientific">Trametes sanguinea</name>
    <dbReference type="NCBI Taxonomy" id="158606"/>
    <lineage>
        <taxon>Eukaryota</taxon>
        <taxon>Fungi</taxon>
        <taxon>Dikarya</taxon>
        <taxon>Basidiomycota</taxon>
        <taxon>Agaricomycotina</taxon>
        <taxon>Agaricomycetes</taxon>
        <taxon>Polyporales</taxon>
        <taxon>Polyporaceae</taxon>
        <taxon>Trametes</taxon>
    </lineage>
</organism>
<gene>
    <name evidence="1" type="ORF">NUW54_g10736</name>
</gene>
<protein>
    <submittedName>
        <fullName evidence="1">Uncharacterized protein</fullName>
    </submittedName>
</protein>
<name>A0ACC1NUH3_9APHY</name>
<keyword evidence="2" id="KW-1185">Reference proteome</keyword>
<reference evidence="1" key="1">
    <citation type="submission" date="2022-08" db="EMBL/GenBank/DDBJ databases">
        <title>Genome Sequence of Pycnoporus sanguineus.</title>
        <authorList>
            <person name="Buettner E."/>
        </authorList>
    </citation>
    <scope>NUCLEOTIDE SEQUENCE</scope>
    <source>
        <strain evidence="1">CG-C14</strain>
    </source>
</reference>
<evidence type="ECO:0000313" key="2">
    <source>
        <dbReference type="Proteomes" id="UP001144978"/>
    </source>
</evidence>
<proteinExistence type="predicted"/>
<sequence>MSIIPNPSMDISHITADPTLASAGEDMLTDVLADPSYVHCQISSVIFRPTIQTYSTLVSEDMPSGDSVANTPLTSPGATMATEPVLALPTELAGSSALDITNDSVPPAVTTGNVHAQMSSDDDEDEDDEDEDDFNGGVEVQGRGDCATAAARMCWEVRERAQPVCPPSVHASRKMGSSSSIGKLCIVSAL</sequence>
<comment type="caution">
    <text evidence="1">The sequence shown here is derived from an EMBL/GenBank/DDBJ whole genome shotgun (WGS) entry which is preliminary data.</text>
</comment>
<accession>A0ACC1NUH3</accession>